<feature type="region of interest" description="Disordered" evidence="1">
    <location>
        <begin position="66"/>
        <end position="103"/>
    </location>
</feature>
<dbReference type="InterPro" id="IPR005607">
    <property type="entry name" value="BSD_dom"/>
</dbReference>
<feature type="domain" description="BSD" evidence="2">
    <location>
        <begin position="264"/>
        <end position="316"/>
    </location>
</feature>
<keyword evidence="4" id="KW-1185">Reference proteome</keyword>
<feature type="region of interest" description="Disordered" evidence="1">
    <location>
        <begin position="342"/>
        <end position="527"/>
    </location>
</feature>
<evidence type="ECO:0000313" key="3">
    <source>
        <dbReference type="EMBL" id="OAE19048.1"/>
    </source>
</evidence>
<feature type="compositionally biased region" description="Low complexity" evidence="1">
    <location>
        <begin position="357"/>
        <end position="381"/>
    </location>
</feature>
<evidence type="ECO:0000256" key="1">
    <source>
        <dbReference type="SAM" id="MobiDB-lite"/>
    </source>
</evidence>
<gene>
    <name evidence="3" type="ORF">AXG93_2839s1440</name>
</gene>
<reference evidence="3" key="1">
    <citation type="submission" date="2016-03" db="EMBL/GenBank/DDBJ databases">
        <title>Mechanisms controlling the formation of the plant cell surface in tip-growing cells are functionally conserved among land plants.</title>
        <authorList>
            <person name="Honkanen S."/>
            <person name="Jones V.A."/>
            <person name="Morieri G."/>
            <person name="Champion C."/>
            <person name="Hetherington A.J."/>
            <person name="Kelly S."/>
            <person name="Saint-Marcoux D."/>
            <person name="Proust H."/>
            <person name="Prescott H."/>
            <person name="Dolan L."/>
        </authorList>
    </citation>
    <scope>NUCLEOTIDE SEQUENCE [LARGE SCALE GENOMIC DNA]</scope>
    <source>
        <tissue evidence="3">Whole gametophyte</tissue>
    </source>
</reference>
<evidence type="ECO:0000259" key="2">
    <source>
        <dbReference type="PROSITE" id="PS50858"/>
    </source>
</evidence>
<organism evidence="3 4">
    <name type="scientific">Marchantia polymorpha subsp. ruderalis</name>
    <dbReference type="NCBI Taxonomy" id="1480154"/>
    <lineage>
        <taxon>Eukaryota</taxon>
        <taxon>Viridiplantae</taxon>
        <taxon>Streptophyta</taxon>
        <taxon>Embryophyta</taxon>
        <taxon>Marchantiophyta</taxon>
        <taxon>Marchantiopsida</taxon>
        <taxon>Marchantiidae</taxon>
        <taxon>Marchantiales</taxon>
        <taxon>Marchantiaceae</taxon>
        <taxon>Marchantia</taxon>
    </lineage>
</organism>
<dbReference type="PROSITE" id="PS50858">
    <property type="entry name" value="BSD"/>
    <property type="match status" value="1"/>
</dbReference>
<feature type="compositionally biased region" description="Basic and acidic residues" evidence="1">
    <location>
        <begin position="347"/>
        <end position="356"/>
    </location>
</feature>
<dbReference type="Proteomes" id="UP000077202">
    <property type="component" value="Unassembled WGS sequence"/>
</dbReference>
<dbReference type="GO" id="GO:0005737">
    <property type="term" value="C:cytoplasm"/>
    <property type="evidence" value="ECO:0007669"/>
    <property type="project" value="TreeGrafter"/>
</dbReference>
<feature type="compositionally biased region" description="Basic and acidic residues" evidence="1">
    <location>
        <begin position="86"/>
        <end position="99"/>
    </location>
</feature>
<protein>
    <recommendedName>
        <fullName evidence="2">BSD domain-containing protein</fullName>
    </recommendedName>
</protein>
<feature type="compositionally biased region" description="Acidic residues" evidence="1">
    <location>
        <begin position="479"/>
        <end position="490"/>
    </location>
</feature>
<comment type="caution">
    <text evidence="3">The sequence shown here is derived from an EMBL/GenBank/DDBJ whole genome shotgun (WGS) entry which is preliminary data.</text>
</comment>
<dbReference type="EMBL" id="LVLJ01003949">
    <property type="protein sequence ID" value="OAE19048.1"/>
    <property type="molecule type" value="Genomic_DNA"/>
</dbReference>
<accession>A0A176VDN7</accession>
<name>A0A176VDN7_MARPO</name>
<feature type="compositionally biased region" description="Acidic residues" evidence="1">
    <location>
        <begin position="518"/>
        <end position="527"/>
    </location>
</feature>
<dbReference type="PANTHER" id="PTHR16019">
    <property type="entry name" value="SYNAPSE-ASSOCIATED PROTEIN"/>
    <property type="match status" value="1"/>
</dbReference>
<dbReference type="Gene3D" id="1.10.3970.10">
    <property type="entry name" value="BSD domain"/>
    <property type="match status" value="1"/>
</dbReference>
<evidence type="ECO:0000313" key="4">
    <source>
        <dbReference type="Proteomes" id="UP000077202"/>
    </source>
</evidence>
<feature type="compositionally biased region" description="Basic and acidic residues" evidence="1">
    <location>
        <begin position="383"/>
        <end position="392"/>
    </location>
</feature>
<dbReference type="SMART" id="SM00751">
    <property type="entry name" value="BSD"/>
    <property type="match status" value="1"/>
</dbReference>
<sequence>MGVRVLTRRSGGGWTRRLHWGRPRISPRALKTATSSSAGEWLWLWSRRRRETRDWGKMNFLRSGLFSDSESRPPHATSGEEEEEAKEAGRDDGMRKDEQQAEAMASPWSFGFGSLVKTLASKSGEVLQAYQRDLHEFADGLKKETEVVAEVTVHAVKDLPHTLETGAVVAQESLETVGQTLEDFGGSIWRGTTELIASVKEAVQKVDEEAAANSKAKANVAREASATPAANWKYNRYEAQVNAMQRDSSTYCDEPEDEDDFAAWRSSFRLSEKQGDIEAVTKDNAFMQELQARIVPLIVEHEVFWTRYFYRLHKLQQVEDARADLVKRATLLEDEELTWDVEEDLDDLKSPAEPRSEGAASSAAPAFAPAPAIAAEPVASSGRGKEVAEREVAGPASPSGSGVKAEHHQHHQHQQHPEIAPEASAGIPDEESVSEGSTGSDWLVVQDEKDQGAGDDGAQQKPGKEAVPSVVGKGRQSADEADEPELEDIGDIAVDAMPRGSSDSSKSNKVVDKKPVADETEDWGDWE</sequence>
<dbReference type="PANTHER" id="PTHR16019:SF5">
    <property type="entry name" value="BSD DOMAIN-CONTAINING PROTEIN 1"/>
    <property type="match status" value="1"/>
</dbReference>
<dbReference type="InterPro" id="IPR051494">
    <property type="entry name" value="BSD_domain-containing"/>
</dbReference>
<dbReference type="AlphaFoldDB" id="A0A176VDN7"/>
<proteinExistence type="predicted"/>
<dbReference type="SUPFAM" id="SSF140383">
    <property type="entry name" value="BSD domain-like"/>
    <property type="match status" value="1"/>
</dbReference>
<dbReference type="Pfam" id="PF03909">
    <property type="entry name" value="BSD"/>
    <property type="match status" value="1"/>
</dbReference>
<dbReference type="InterPro" id="IPR035925">
    <property type="entry name" value="BSD_dom_sf"/>
</dbReference>